<dbReference type="Pfam" id="PF02365">
    <property type="entry name" value="NAM"/>
    <property type="match status" value="1"/>
</dbReference>
<dbReference type="PANTHER" id="PTHR31719">
    <property type="entry name" value="NAC TRANSCRIPTION FACTOR 56"/>
    <property type="match status" value="1"/>
</dbReference>
<name>W9S6J5_9ROSA</name>
<dbReference type="PANTHER" id="PTHR31719:SF176">
    <property type="entry name" value="NAC DOMAIN CONTAINING PROTEIN 84"/>
    <property type="match status" value="1"/>
</dbReference>
<evidence type="ECO:0000256" key="3">
    <source>
        <dbReference type="ARBA" id="ARBA00023163"/>
    </source>
</evidence>
<organism evidence="7 8">
    <name type="scientific">Morus notabilis</name>
    <dbReference type="NCBI Taxonomy" id="981085"/>
    <lineage>
        <taxon>Eukaryota</taxon>
        <taxon>Viridiplantae</taxon>
        <taxon>Streptophyta</taxon>
        <taxon>Embryophyta</taxon>
        <taxon>Tracheophyta</taxon>
        <taxon>Spermatophyta</taxon>
        <taxon>Magnoliopsida</taxon>
        <taxon>eudicotyledons</taxon>
        <taxon>Gunneridae</taxon>
        <taxon>Pentapetalae</taxon>
        <taxon>rosids</taxon>
        <taxon>fabids</taxon>
        <taxon>Rosales</taxon>
        <taxon>Moraceae</taxon>
        <taxon>Moreae</taxon>
        <taxon>Morus</taxon>
    </lineage>
</organism>
<reference evidence="7" key="1">
    <citation type="submission" date="2013-06" db="EMBL/GenBank/DDBJ databases">
        <title>Draft Genome Sequence of a Mulberry Tree, Morus notabilis C.K. Schn.</title>
        <authorList>
            <person name="He N."/>
            <person name="Zhao S."/>
        </authorList>
    </citation>
    <scope>NUCLEOTIDE SEQUENCE</scope>
</reference>
<evidence type="ECO:0000313" key="7">
    <source>
        <dbReference type="EMBL" id="EXC29158.1"/>
    </source>
</evidence>
<dbReference type="AlphaFoldDB" id="W9S6J5"/>
<sequence length="252" mass="28885">MEEKQKLLMSSGGLKLPIGYRFRPTDEELVVHYLKRKVFSIPLPALVIPDFDVFQTDPWTLPGEVKEKRYFFHKQKRDVNIMSKKRVNAGSGYWKPIGKERLIVASELNNQPVGIRKTMVFCGGNRPDNHHHHNHRWLMHEFHLVRPGPTPNSVHLISSMELKECWVVCGVFQKKRRPKKKNGTNSERKHIMMTEVTRPKCSVGPPTPSLSSCSGITEVSTLINGAIDYDYDDDQEESSSKINISHSDDNKP</sequence>
<evidence type="ECO:0000256" key="1">
    <source>
        <dbReference type="ARBA" id="ARBA00023015"/>
    </source>
</evidence>
<keyword evidence="8" id="KW-1185">Reference proteome</keyword>
<dbReference type="EMBL" id="KE346189">
    <property type="protein sequence ID" value="EXC29158.1"/>
    <property type="molecule type" value="Genomic_DNA"/>
</dbReference>
<feature type="region of interest" description="Disordered" evidence="5">
    <location>
        <begin position="228"/>
        <end position="252"/>
    </location>
</feature>
<evidence type="ECO:0000256" key="4">
    <source>
        <dbReference type="ARBA" id="ARBA00023242"/>
    </source>
</evidence>
<keyword evidence="2" id="KW-0238">DNA-binding</keyword>
<proteinExistence type="predicted"/>
<evidence type="ECO:0000256" key="5">
    <source>
        <dbReference type="SAM" id="MobiDB-lite"/>
    </source>
</evidence>
<keyword evidence="4" id="KW-0539">Nucleus</keyword>
<evidence type="ECO:0000256" key="2">
    <source>
        <dbReference type="ARBA" id="ARBA00023125"/>
    </source>
</evidence>
<accession>W9S6J5</accession>
<keyword evidence="1" id="KW-0805">Transcription regulation</keyword>
<dbReference type="GO" id="GO:0006355">
    <property type="term" value="P:regulation of DNA-templated transcription"/>
    <property type="evidence" value="ECO:0007669"/>
    <property type="project" value="InterPro"/>
</dbReference>
<feature type="domain" description="NAC" evidence="6">
    <location>
        <begin position="16"/>
        <end position="174"/>
    </location>
</feature>
<dbReference type="GO" id="GO:0003677">
    <property type="term" value="F:DNA binding"/>
    <property type="evidence" value="ECO:0007669"/>
    <property type="project" value="UniProtKB-KW"/>
</dbReference>
<protein>
    <submittedName>
        <fullName evidence="7">NAC domain-containing protein 68</fullName>
    </submittedName>
</protein>
<dbReference type="InterPro" id="IPR036093">
    <property type="entry name" value="NAC_dom_sf"/>
</dbReference>
<dbReference type="OrthoDB" id="676820at2759"/>
<dbReference type="Proteomes" id="UP000030645">
    <property type="component" value="Unassembled WGS sequence"/>
</dbReference>
<dbReference type="STRING" id="981085.W9S6J5"/>
<keyword evidence="3" id="KW-0804">Transcription</keyword>
<dbReference type="InterPro" id="IPR003441">
    <property type="entry name" value="NAC-dom"/>
</dbReference>
<dbReference type="KEGG" id="mnt:21389127"/>
<evidence type="ECO:0000259" key="6">
    <source>
        <dbReference type="PROSITE" id="PS51005"/>
    </source>
</evidence>
<gene>
    <name evidence="7" type="ORF">L484_005670</name>
</gene>
<dbReference type="eggNOG" id="ENOG502S02N">
    <property type="taxonomic scope" value="Eukaryota"/>
</dbReference>
<dbReference type="Gene3D" id="2.170.150.80">
    <property type="entry name" value="NAC domain"/>
    <property type="match status" value="1"/>
</dbReference>
<evidence type="ECO:0000313" key="8">
    <source>
        <dbReference type="Proteomes" id="UP000030645"/>
    </source>
</evidence>
<dbReference type="PROSITE" id="PS51005">
    <property type="entry name" value="NAC"/>
    <property type="match status" value="1"/>
</dbReference>
<dbReference type="SUPFAM" id="SSF101941">
    <property type="entry name" value="NAC domain"/>
    <property type="match status" value="1"/>
</dbReference>